<dbReference type="Proteomes" id="UP000784294">
    <property type="component" value="Unassembled WGS sequence"/>
</dbReference>
<evidence type="ECO:0000313" key="2">
    <source>
        <dbReference type="Proteomes" id="UP000784294"/>
    </source>
</evidence>
<proteinExistence type="predicted"/>
<comment type="caution">
    <text evidence="1">The sequence shown here is derived from an EMBL/GenBank/DDBJ whole genome shotgun (WGS) entry which is preliminary data.</text>
</comment>
<keyword evidence="2" id="KW-1185">Reference proteome</keyword>
<organism evidence="1 2">
    <name type="scientific">Protopolystoma xenopodis</name>
    <dbReference type="NCBI Taxonomy" id="117903"/>
    <lineage>
        <taxon>Eukaryota</taxon>
        <taxon>Metazoa</taxon>
        <taxon>Spiralia</taxon>
        <taxon>Lophotrochozoa</taxon>
        <taxon>Platyhelminthes</taxon>
        <taxon>Monogenea</taxon>
        <taxon>Polyopisthocotylea</taxon>
        <taxon>Polystomatidea</taxon>
        <taxon>Polystomatidae</taxon>
        <taxon>Protopolystoma</taxon>
    </lineage>
</organism>
<dbReference type="AlphaFoldDB" id="A0A448X8A0"/>
<accession>A0A448X8A0</accession>
<evidence type="ECO:0000313" key="1">
    <source>
        <dbReference type="EMBL" id="VEL30520.1"/>
    </source>
</evidence>
<gene>
    <name evidence="1" type="ORF">PXEA_LOCUS23960</name>
</gene>
<protein>
    <submittedName>
        <fullName evidence="1">Uncharacterized protein</fullName>
    </submittedName>
</protein>
<reference evidence="1" key="1">
    <citation type="submission" date="2018-11" db="EMBL/GenBank/DDBJ databases">
        <authorList>
            <consortium name="Pathogen Informatics"/>
        </authorList>
    </citation>
    <scope>NUCLEOTIDE SEQUENCE</scope>
</reference>
<dbReference type="EMBL" id="CAAALY010112891">
    <property type="protein sequence ID" value="VEL30520.1"/>
    <property type="molecule type" value="Genomic_DNA"/>
</dbReference>
<sequence length="122" mass="13064">MLFWHLPNIRLGPLTTTPLYIMCLHLILTTDEMNFTSTNPDENVSAVETKGDNGGLGSLFQMAGQVGRAMGQLVQVMAIDQDGLGNEPGLLRSGEVLEPGPATGTKDDQIGFSLQVTALLIH</sequence>
<name>A0A448X8A0_9PLAT</name>